<keyword evidence="2" id="KW-1185">Reference proteome</keyword>
<dbReference type="AlphaFoldDB" id="D7KSS0"/>
<protein>
    <submittedName>
        <fullName evidence="1">Predicted protein</fullName>
    </submittedName>
</protein>
<accession>D7KSS0</accession>
<proteinExistence type="predicted"/>
<dbReference type="HOGENOM" id="CLU_654446_0_0_1"/>
<sequence length="420" mass="48186">MDSRPEQVSHRSGRFMYPQVPVSDSDHIMNNRLQSHAGTNLFESRLGHGVDMLILPKMLVHDNEMTRLPPTSLIICDFIRSFSQANYVWKPGGVTCIQDQWDWLSHVHTCGIIVKISQRLYGTNLSTKMLYSPLTDSQTWKRELGSLTINSSVGLKEWKHGFDIYGYEYKKQMLLLVIRPNRVWERGRLLATQRSHALFPSCCAFKNKSLAFTQRSTCIVLVERNDKMQGTNQSLGMAGSKKEIQESESWHSKVNTKLRPLVYLDEMFMFFVGMGVFNRRLGVETEHPIHQAHILEHFVKLRVVGFHNTLLVFLYGSAPRPPENNHSDFLFEYALEKAVLRCSNQLTSTTTTWKFGLVSPNAQLTQVSSTCCGDDMQRRHQVQGPKLLRKSLLEQEVILGFRLIDVSLDLQCRMREHGVG</sequence>
<reference evidence="2" key="1">
    <citation type="journal article" date="2011" name="Nat. Genet.">
        <title>The Arabidopsis lyrata genome sequence and the basis of rapid genome size change.</title>
        <authorList>
            <person name="Hu T.T."/>
            <person name="Pattyn P."/>
            <person name="Bakker E.G."/>
            <person name="Cao J."/>
            <person name="Cheng J.-F."/>
            <person name="Clark R.M."/>
            <person name="Fahlgren N."/>
            <person name="Fawcett J.A."/>
            <person name="Grimwood J."/>
            <person name="Gundlach H."/>
            <person name="Haberer G."/>
            <person name="Hollister J.D."/>
            <person name="Ossowski S."/>
            <person name="Ottilar R.P."/>
            <person name="Salamov A.A."/>
            <person name="Schneeberger K."/>
            <person name="Spannagl M."/>
            <person name="Wang X."/>
            <person name="Yang L."/>
            <person name="Nasrallah M.E."/>
            <person name="Bergelson J."/>
            <person name="Carrington J.C."/>
            <person name="Gaut B.S."/>
            <person name="Schmutz J."/>
            <person name="Mayer K.F.X."/>
            <person name="Van de Peer Y."/>
            <person name="Grigoriev I.V."/>
            <person name="Nordborg M."/>
            <person name="Weigel D."/>
            <person name="Guo Y.-L."/>
        </authorList>
    </citation>
    <scope>NUCLEOTIDE SEQUENCE [LARGE SCALE GENOMIC DNA]</scope>
    <source>
        <strain evidence="2">cv. MN47</strain>
    </source>
</reference>
<dbReference type="Gramene" id="Al_scaffold_0002_52">
    <property type="protein sequence ID" value="Al_scaffold_0002_52"/>
    <property type="gene ID" value="Al_scaffold_0002_52"/>
</dbReference>
<evidence type="ECO:0000313" key="2">
    <source>
        <dbReference type="Proteomes" id="UP000008694"/>
    </source>
</evidence>
<evidence type="ECO:0000313" key="1">
    <source>
        <dbReference type="EMBL" id="EFH64157.1"/>
    </source>
</evidence>
<dbReference type="EMBL" id="GL348714">
    <property type="protein sequence ID" value="EFH64157.1"/>
    <property type="molecule type" value="Genomic_DNA"/>
</dbReference>
<organism evidence="2">
    <name type="scientific">Arabidopsis lyrata subsp. lyrata</name>
    <name type="common">Lyre-leaved rock-cress</name>
    <dbReference type="NCBI Taxonomy" id="81972"/>
    <lineage>
        <taxon>Eukaryota</taxon>
        <taxon>Viridiplantae</taxon>
        <taxon>Streptophyta</taxon>
        <taxon>Embryophyta</taxon>
        <taxon>Tracheophyta</taxon>
        <taxon>Spermatophyta</taxon>
        <taxon>Magnoliopsida</taxon>
        <taxon>eudicotyledons</taxon>
        <taxon>Gunneridae</taxon>
        <taxon>Pentapetalae</taxon>
        <taxon>rosids</taxon>
        <taxon>malvids</taxon>
        <taxon>Brassicales</taxon>
        <taxon>Brassicaceae</taxon>
        <taxon>Camelineae</taxon>
        <taxon>Arabidopsis</taxon>
    </lineage>
</organism>
<dbReference type="STRING" id="81972.D7KSS0"/>
<gene>
    <name evidence="1" type="ORF">ARALYDRAFT_674902</name>
</gene>
<dbReference type="Proteomes" id="UP000008694">
    <property type="component" value="Unassembled WGS sequence"/>
</dbReference>
<name>D7KSS0_ARALL</name>